<keyword evidence="2" id="KW-0472">Membrane</keyword>
<reference evidence="3 4" key="1">
    <citation type="submission" date="2020-11" db="EMBL/GenBank/DDBJ databases">
        <title>Kefir isolates.</title>
        <authorList>
            <person name="Marcisauskas S."/>
            <person name="Kim Y."/>
            <person name="Blasche S."/>
        </authorList>
    </citation>
    <scope>NUCLEOTIDE SEQUENCE [LARGE SCALE GENOMIC DNA]</scope>
    <source>
        <strain evidence="3 4">KR</strain>
    </source>
</reference>
<feature type="compositionally biased region" description="Basic residues" evidence="1">
    <location>
        <begin position="164"/>
        <end position="174"/>
    </location>
</feature>
<name>A0A9P7B7A7_RHOMI</name>
<keyword evidence="2" id="KW-1133">Transmembrane helix</keyword>
<dbReference type="OrthoDB" id="2528865at2759"/>
<feature type="transmembrane region" description="Helical" evidence="2">
    <location>
        <begin position="45"/>
        <end position="71"/>
    </location>
</feature>
<proteinExistence type="predicted"/>
<accession>A0A9P7B7A7</accession>
<dbReference type="AlphaFoldDB" id="A0A9P7B7A7"/>
<comment type="caution">
    <text evidence="3">The sequence shown here is derived from an EMBL/GenBank/DDBJ whole genome shotgun (WGS) entry which is preliminary data.</text>
</comment>
<evidence type="ECO:0000313" key="4">
    <source>
        <dbReference type="Proteomes" id="UP000777482"/>
    </source>
</evidence>
<sequence length="282" mass="28905">MAAQAFSSAKDGLAGDADSLAGAVLRRLVLTEADLPEGIQFLPSLFRLMAFLLFLPVSVLTAVDLVGWIFFKAVLRPLGYASTIRFKDPEPPSMLFAPAVDKNGSGLPASSAGVLPSDESSSSSSSSGASDAYPSPAFSDSLSLPDVDSSSAASDPSRPAKSSAGKRSKRKKGGSHKDDGDEDDESSTTYRMSRDRAPSVGLDGPLFGDETDGATTPGTDSDASDYMSAARGSLPGADDFAGHNRSLRGDGVPRGGFKLGLTEVNSRPTAAAAASSATATDE</sequence>
<dbReference type="Proteomes" id="UP000777482">
    <property type="component" value="Unassembled WGS sequence"/>
</dbReference>
<keyword evidence="2" id="KW-0812">Transmembrane</keyword>
<evidence type="ECO:0000256" key="2">
    <source>
        <dbReference type="SAM" id="Phobius"/>
    </source>
</evidence>
<dbReference type="EMBL" id="PUHQ01000017">
    <property type="protein sequence ID" value="KAG0663891.1"/>
    <property type="molecule type" value="Genomic_DNA"/>
</dbReference>
<feature type="compositionally biased region" description="Low complexity" evidence="1">
    <location>
        <begin position="116"/>
        <end position="163"/>
    </location>
</feature>
<protein>
    <submittedName>
        <fullName evidence="3">Uncharacterized protein</fullName>
    </submittedName>
</protein>
<feature type="region of interest" description="Disordered" evidence="1">
    <location>
        <begin position="107"/>
        <end position="260"/>
    </location>
</feature>
<evidence type="ECO:0000313" key="3">
    <source>
        <dbReference type="EMBL" id="KAG0663891.1"/>
    </source>
</evidence>
<organism evidence="3 4">
    <name type="scientific">Rhodotorula mucilaginosa</name>
    <name type="common">Yeast</name>
    <name type="synonym">Rhodotorula rubra</name>
    <dbReference type="NCBI Taxonomy" id="5537"/>
    <lineage>
        <taxon>Eukaryota</taxon>
        <taxon>Fungi</taxon>
        <taxon>Dikarya</taxon>
        <taxon>Basidiomycota</taxon>
        <taxon>Pucciniomycotina</taxon>
        <taxon>Microbotryomycetes</taxon>
        <taxon>Sporidiobolales</taxon>
        <taxon>Sporidiobolaceae</taxon>
        <taxon>Rhodotorula</taxon>
    </lineage>
</organism>
<evidence type="ECO:0000256" key="1">
    <source>
        <dbReference type="SAM" id="MobiDB-lite"/>
    </source>
</evidence>
<gene>
    <name evidence="3" type="ORF">C6P46_002117</name>
</gene>
<keyword evidence="4" id="KW-1185">Reference proteome</keyword>